<evidence type="ECO:0000256" key="3">
    <source>
        <dbReference type="ARBA" id="ARBA00022729"/>
    </source>
</evidence>
<keyword evidence="6" id="KW-0326">Glycosidase</keyword>
<evidence type="ECO:0000256" key="1">
    <source>
        <dbReference type="ARBA" id="ARBA00004834"/>
    </source>
</evidence>
<evidence type="ECO:0000256" key="6">
    <source>
        <dbReference type="ARBA" id="ARBA00023295"/>
    </source>
</evidence>
<dbReference type="PANTHER" id="PTHR43301">
    <property type="entry name" value="ARABINAN ENDO-1,5-ALPHA-L-ARABINOSIDASE"/>
    <property type="match status" value="1"/>
</dbReference>
<dbReference type="PROSITE" id="PS51272">
    <property type="entry name" value="SLH"/>
    <property type="match status" value="2"/>
</dbReference>
<protein>
    <recommendedName>
        <fullName evidence="10">SLH domain-containing protein</fullName>
    </recommendedName>
</protein>
<dbReference type="InterPro" id="IPR023296">
    <property type="entry name" value="Glyco_hydro_beta-prop_sf"/>
</dbReference>
<dbReference type="EMBL" id="BOSE01000010">
    <property type="protein sequence ID" value="GIP18751.1"/>
    <property type="molecule type" value="Genomic_DNA"/>
</dbReference>
<feature type="active site" description="Proton acceptor" evidence="7">
    <location>
        <position position="315"/>
    </location>
</feature>
<name>A0A919YUJ4_9BACL</name>
<evidence type="ECO:0000256" key="2">
    <source>
        <dbReference type="ARBA" id="ARBA00009865"/>
    </source>
</evidence>
<feature type="active site" description="Proton donor" evidence="7">
    <location>
        <position position="564"/>
    </location>
</feature>
<dbReference type="Pfam" id="PF13385">
    <property type="entry name" value="Laminin_G_3"/>
    <property type="match status" value="2"/>
</dbReference>
<dbReference type="Gene3D" id="2.40.128.10">
    <property type="match status" value="1"/>
</dbReference>
<keyword evidence="5" id="KW-1015">Disulfide bond</keyword>
<dbReference type="Pfam" id="PF20578">
    <property type="entry name" value="aBig_2"/>
    <property type="match status" value="1"/>
</dbReference>
<feature type="domain" description="SLH" evidence="10">
    <location>
        <begin position="78"/>
        <end position="141"/>
    </location>
</feature>
<evidence type="ECO:0000313" key="11">
    <source>
        <dbReference type="EMBL" id="GIP18751.1"/>
    </source>
</evidence>
<feature type="domain" description="SLH" evidence="10">
    <location>
        <begin position="142"/>
        <end position="202"/>
    </location>
</feature>
<dbReference type="Gene3D" id="2.60.120.200">
    <property type="match status" value="2"/>
</dbReference>
<dbReference type="InterPro" id="IPR006558">
    <property type="entry name" value="LamG-like"/>
</dbReference>
<dbReference type="RefSeq" id="WP_213519407.1">
    <property type="nucleotide sequence ID" value="NZ_BOSE01000010.1"/>
</dbReference>
<dbReference type="InterPro" id="IPR006710">
    <property type="entry name" value="Glyco_hydro_43"/>
</dbReference>
<dbReference type="SUPFAM" id="SSF49373">
    <property type="entry name" value="Invasin/intimin cell-adhesion fragments"/>
    <property type="match status" value="1"/>
</dbReference>
<evidence type="ECO:0000256" key="5">
    <source>
        <dbReference type="ARBA" id="ARBA00023157"/>
    </source>
</evidence>
<organism evidence="11 12">
    <name type="scientific">Paenibacillus montaniterrae</name>
    <dbReference type="NCBI Taxonomy" id="429341"/>
    <lineage>
        <taxon>Bacteria</taxon>
        <taxon>Bacillati</taxon>
        <taxon>Bacillota</taxon>
        <taxon>Bacilli</taxon>
        <taxon>Bacillales</taxon>
        <taxon>Paenibacillaceae</taxon>
        <taxon>Paenibacillus</taxon>
    </lineage>
</organism>
<feature type="site" description="Important for catalytic activity, responsible for pKa modulation of the active site Glu and correct orientation of both the proton donor and substrate" evidence="8">
    <location>
        <position position="498"/>
    </location>
</feature>
<dbReference type="InterPro" id="IPR013320">
    <property type="entry name" value="ConA-like_dom_sf"/>
</dbReference>
<comment type="similarity">
    <text evidence="2">Belongs to the glycosyl hydrolase 43 family.</text>
</comment>
<dbReference type="Proteomes" id="UP000683139">
    <property type="component" value="Unassembled WGS sequence"/>
</dbReference>
<comment type="pathway">
    <text evidence="1">Glycan metabolism; L-arabinan degradation.</text>
</comment>
<accession>A0A919YUJ4</accession>
<dbReference type="PANTHER" id="PTHR43301:SF3">
    <property type="entry name" value="ARABINAN ENDO-1,5-ALPHA-L-ARABINOSIDASE A-RELATED"/>
    <property type="match status" value="1"/>
</dbReference>
<keyword evidence="4" id="KW-0378">Hydrolase</keyword>
<proteinExistence type="inferred from homology"/>
<feature type="compositionally biased region" description="Pro residues" evidence="9">
    <location>
        <begin position="271"/>
        <end position="304"/>
    </location>
</feature>
<dbReference type="CDD" id="cd18832">
    <property type="entry name" value="GH43_GsAbnA-like"/>
    <property type="match status" value="1"/>
</dbReference>
<dbReference type="InterPro" id="IPR032291">
    <property type="entry name" value="Abn2_C"/>
</dbReference>
<dbReference type="SUPFAM" id="SSF75005">
    <property type="entry name" value="Arabinanase/levansucrase/invertase"/>
    <property type="match status" value="1"/>
</dbReference>
<evidence type="ECO:0000259" key="10">
    <source>
        <dbReference type="PROSITE" id="PS51272"/>
    </source>
</evidence>
<evidence type="ECO:0000313" key="12">
    <source>
        <dbReference type="Proteomes" id="UP000683139"/>
    </source>
</evidence>
<dbReference type="Gene3D" id="2.115.10.20">
    <property type="entry name" value="Glycosyl hydrolase domain, family 43"/>
    <property type="match status" value="1"/>
</dbReference>
<dbReference type="GO" id="GO:0004553">
    <property type="term" value="F:hydrolase activity, hydrolyzing O-glycosyl compounds"/>
    <property type="evidence" value="ECO:0007669"/>
    <property type="project" value="InterPro"/>
</dbReference>
<sequence>MPRKSLNMFLCAFLAVVIMLPGKTPLLAQAGTSHWAAQTLNKWEEQGLLLPDFAPDEQLTRLGFVAAINHMLGIDEQGETLFTDLDPQSEEGRIVNIAAEAGYIKGYADGSFRPAKLITREEAAVIIARIFSVEAAAASVSFKDEKQLKNWSKSAVLALVAEGYLKGYPDGSFKPERGVTFAELITMLNNIVDVIISKPGEYSELTARNLLITAPNVVLKDSSIERNLYVSRGAVAGQIEIENSTIGRSIISSVDEAAIKLTNVSFGEAPEPTPTASPTAPPSAATPPPTTPPVTTPPTSPTATPPAFAEVSVHDPSIVKKDKLYYVFGTHGDTAVSSDLISWQAIGNGYTPVGNKLYGDLVDNLQESFAWAGHNDSDSLGGFAVWAPDVVWVPEFKNEDGTEGAYLIYYSVSSTYIRSAIGVAASKTIEGPYQYVDTIMYSGFTSVSAKDNNSEIDKHWENTKIADLIEAEVLDGVRPDWFTSNGSYNNALFPNAIDANLYRDTDNKLWMSYGSWSGGIFVLEIDPTTGKPVYPGEDGTTDDGRMIDRYFGTKISGGYTKSGEGPYVMYDPKTKYYYLFVTYGWLGIDGEYNMRLFRSESPTGPFLDASGKNAVLPDASASNADYGNKLMGHYAFDRYIGEPGSGNGIQYISPGHNSAFIDENGKRFVVFHTRFSQTVDGHQLRVHQLIMNEDGWLVATPYRYSGETLGKVTANEIVGEYRYINHGKDSSKTVHRSAYIKLEADGSISGAAAGKWELKDDYTAIITIGDEQYKGAFLYQWDSASQANVMVFAALSDQGQTIWGSKLTVKLGIAQDILQDLSLGSTDLVANDLTLPTIATRGIPITWTSSNPALISNDGKITRPSSADKPEAVTMTASFVVDGQSYTKSFAVTLKPVPAATLKAQYSFESSLKDELDPSKSGTVVGNRIDAAPAGEAAYGQGVSNQALYFDGETGIVLPNDLIDSYNYSVAMWLNPEQLNSYTTAFFAAADPDHWISVLPGGNAAADTQVWHRAAVTDTWFDAKGKGKLAIGEWTHLAITVEEGLVSLYINGDLTHRSYGIADLFSEGDSIFSLAVNYWDAPYKGYMDELKVYEGVLTQVEVKALLASEVEVTDINMPITHKIMSVGQSYTPYQITALPGPAAGTPLSWSIDNPQVATIDEHTGAVTALASGTAQITATSAANPAVTRSYSLYVVEGAVAYYDFNMDLTNKAVAGLEAGRYVGNRIISTTADEPQFTSFNDGSREHIGLVLDGEHGVTLPNHYFSGQSYTISIRAKLDAVSPYSTLFFAQNPAGSWLSLVPGGLNADNEYLLWSGDQVWFDGLSGVKLELDKWVTLTAAVDGANLKLYIDGELKKEYSNMPVLFNDDSSTAALAVNHWDIPSKGIVDELYIFDYALTAEEIAQLHQ</sequence>
<dbReference type="InterPro" id="IPR050727">
    <property type="entry name" value="GH43_arabinanases"/>
</dbReference>
<dbReference type="SMART" id="SM00560">
    <property type="entry name" value="LamGL"/>
    <property type="match status" value="2"/>
</dbReference>
<comment type="caution">
    <text evidence="11">The sequence shown here is derived from an EMBL/GenBank/DDBJ whole genome shotgun (WGS) entry which is preliminary data.</text>
</comment>
<keyword evidence="12" id="KW-1185">Reference proteome</keyword>
<reference evidence="11" key="1">
    <citation type="submission" date="2021-03" db="EMBL/GenBank/DDBJ databases">
        <title>Antimicrobial resistance genes in bacteria isolated from Japanese honey, and their potential for conferring macrolide and lincosamide resistance in the American foulbrood pathogen Paenibacillus larvae.</title>
        <authorList>
            <person name="Okamoto M."/>
            <person name="Kumagai M."/>
            <person name="Kanamori H."/>
            <person name="Takamatsu D."/>
        </authorList>
    </citation>
    <scope>NUCLEOTIDE SEQUENCE</scope>
    <source>
        <strain evidence="11">J40TS1</strain>
    </source>
</reference>
<dbReference type="SUPFAM" id="SSF49899">
    <property type="entry name" value="Concanavalin A-like lectins/glucanases"/>
    <property type="match status" value="2"/>
</dbReference>
<dbReference type="GO" id="GO:0005975">
    <property type="term" value="P:carbohydrate metabolic process"/>
    <property type="evidence" value="ECO:0007669"/>
    <property type="project" value="InterPro"/>
</dbReference>
<dbReference type="InterPro" id="IPR008964">
    <property type="entry name" value="Invasin/intimin_cell_adhesion"/>
</dbReference>
<dbReference type="Pfam" id="PF16369">
    <property type="entry name" value="GH43_C"/>
    <property type="match status" value="1"/>
</dbReference>
<dbReference type="Pfam" id="PF00395">
    <property type="entry name" value="SLH"/>
    <property type="match status" value="2"/>
</dbReference>
<dbReference type="InterPro" id="IPR046780">
    <property type="entry name" value="aBig_2"/>
</dbReference>
<evidence type="ECO:0000256" key="9">
    <source>
        <dbReference type="SAM" id="MobiDB-lite"/>
    </source>
</evidence>
<dbReference type="Pfam" id="PF04616">
    <property type="entry name" value="Glyco_hydro_43"/>
    <property type="match status" value="1"/>
</dbReference>
<dbReference type="InterPro" id="IPR001119">
    <property type="entry name" value="SLH_dom"/>
</dbReference>
<gene>
    <name evidence="11" type="ORF">J40TS1_43930</name>
</gene>
<evidence type="ECO:0000256" key="4">
    <source>
        <dbReference type="ARBA" id="ARBA00022801"/>
    </source>
</evidence>
<dbReference type="Pfam" id="PF02368">
    <property type="entry name" value="Big_2"/>
    <property type="match status" value="1"/>
</dbReference>
<feature type="region of interest" description="Disordered" evidence="9">
    <location>
        <begin position="266"/>
        <end position="309"/>
    </location>
</feature>
<dbReference type="InterPro" id="IPR003343">
    <property type="entry name" value="Big_2"/>
</dbReference>
<dbReference type="Gene3D" id="2.60.40.1080">
    <property type="match status" value="1"/>
</dbReference>
<keyword evidence="3" id="KW-0732">Signal</keyword>
<evidence type="ECO:0000256" key="8">
    <source>
        <dbReference type="PIRSR" id="PIRSR606710-2"/>
    </source>
</evidence>
<evidence type="ECO:0000256" key="7">
    <source>
        <dbReference type="PIRSR" id="PIRSR606710-1"/>
    </source>
</evidence>